<accession>A0A967EUY0</accession>
<keyword evidence="2" id="KW-0808">Transferase</keyword>
<dbReference type="GO" id="GO:0005997">
    <property type="term" value="P:xylulose metabolic process"/>
    <property type="evidence" value="ECO:0007669"/>
    <property type="project" value="TreeGrafter"/>
</dbReference>
<reference evidence="6" key="1">
    <citation type="submission" date="2020-03" db="EMBL/GenBank/DDBJ databases">
        <title>Genome of Pelagibius litoralis DSM 21314T.</title>
        <authorList>
            <person name="Wang G."/>
        </authorList>
    </citation>
    <scope>NUCLEOTIDE SEQUENCE</scope>
    <source>
        <strain evidence="6">DSM 21314</strain>
    </source>
</reference>
<dbReference type="Pfam" id="PF02782">
    <property type="entry name" value="FGGY_C"/>
    <property type="match status" value="1"/>
</dbReference>
<dbReference type="CDD" id="cd07783">
    <property type="entry name" value="ASKHA_NBD_FGGY_SePSK_AtXK1-like"/>
    <property type="match status" value="1"/>
</dbReference>
<name>A0A967EUY0_9PROT</name>
<sequence>MTKGQDEIVAQAQTPLPAPDAKDGAVRQDPHLWWEAVDRVLLELSEKAALETVVGLCVDGTSGTILVSDAAGEPLASARMYNDRSAVAAGERIDRVAAVDSMARGTGGSLARLLTLLEEVGDGKVAYALHQADWIAARLTGRFGRSDFNNCLKLGFDVAAERWPDWMSALGFDLSLLPRVAAPGTPLTVLLPAMARRYGLPPDCQVVHGTTDGNAAFLAAGAFEPGTAVTSLGSTLTLKLVSAAPVFAPDYGVYSHKLLGHWLAGGASNTGGAAIACHFSVAEIERLTPALRPEEPTGLEYYPLPSPGERFPVADPQKAPVETPRPEDDAIFLQGLLEGIAGIERDAYARLAELGATPLRQVLTVGGGAANAAWTQIRARVLGVPVTAAANTEAAYGAARLARFGCEGGA</sequence>
<dbReference type="GO" id="GO:0005829">
    <property type="term" value="C:cytosol"/>
    <property type="evidence" value="ECO:0007669"/>
    <property type="project" value="TreeGrafter"/>
</dbReference>
<feature type="domain" description="Carbohydrate kinase FGGY C-terminal" evidence="5">
    <location>
        <begin position="231"/>
        <end position="402"/>
    </location>
</feature>
<keyword evidence="7" id="KW-1185">Reference proteome</keyword>
<evidence type="ECO:0000259" key="5">
    <source>
        <dbReference type="Pfam" id="PF02782"/>
    </source>
</evidence>
<dbReference type="InterPro" id="IPR043129">
    <property type="entry name" value="ATPase_NBD"/>
</dbReference>
<feature type="domain" description="Carbohydrate kinase FGGY N-terminal" evidence="4">
    <location>
        <begin position="5"/>
        <end position="218"/>
    </location>
</feature>
<dbReference type="EMBL" id="JAAQPH010000002">
    <property type="protein sequence ID" value="NIA67712.1"/>
    <property type="molecule type" value="Genomic_DNA"/>
</dbReference>
<dbReference type="GO" id="GO:0004856">
    <property type="term" value="F:D-xylulokinase activity"/>
    <property type="evidence" value="ECO:0007669"/>
    <property type="project" value="TreeGrafter"/>
</dbReference>
<comment type="similarity">
    <text evidence="1">Belongs to the FGGY kinase family.</text>
</comment>
<protein>
    <submittedName>
        <fullName evidence="6">FGGY-family carbohydrate kinase</fullName>
    </submittedName>
</protein>
<evidence type="ECO:0000259" key="4">
    <source>
        <dbReference type="Pfam" id="PF00370"/>
    </source>
</evidence>
<organism evidence="6 7">
    <name type="scientific">Pelagibius litoralis</name>
    <dbReference type="NCBI Taxonomy" id="374515"/>
    <lineage>
        <taxon>Bacteria</taxon>
        <taxon>Pseudomonadati</taxon>
        <taxon>Pseudomonadota</taxon>
        <taxon>Alphaproteobacteria</taxon>
        <taxon>Rhodospirillales</taxon>
        <taxon>Rhodovibrionaceae</taxon>
        <taxon>Pelagibius</taxon>
    </lineage>
</organism>
<dbReference type="AlphaFoldDB" id="A0A967EUY0"/>
<evidence type="ECO:0000256" key="3">
    <source>
        <dbReference type="ARBA" id="ARBA00022777"/>
    </source>
</evidence>
<dbReference type="PANTHER" id="PTHR10196">
    <property type="entry name" value="SUGAR KINASE"/>
    <property type="match status" value="1"/>
</dbReference>
<dbReference type="PANTHER" id="PTHR10196:SF80">
    <property type="entry name" value="D-RIBULOSE KINASE"/>
    <property type="match status" value="1"/>
</dbReference>
<evidence type="ECO:0000256" key="2">
    <source>
        <dbReference type="ARBA" id="ARBA00022679"/>
    </source>
</evidence>
<gene>
    <name evidence="6" type="ORF">HBA54_03835</name>
</gene>
<dbReference type="SUPFAM" id="SSF53067">
    <property type="entry name" value="Actin-like ATPase domain"/>
    <property type="match status" value="2"/>
</dbReference>
<dbReference type="InterPro" id="IPR018485">
    <property type="entry name" value="FGGY_C"/>
</dbReference>
<dbReference type="Gene3D" id="3.30.420.40">
    <property type="match status" value="2"/>
</dbReference>
<comment type="caution">
    <text evidence="6">The sequence shown here is derived from an EMBL/GenBank/DDBJ whole genome shotgun (WGS) entry which is preliminary data.</text>
</comment>
<proteinExistence type="inferred from homology"/>
<evidence type="ECO:0000313" key="7">
    <source>
        <dbReference type="Proteomes" id="UP000761264"/>
    </source>
</evidence>
<dbReference type="InterPro" id="IPR018484">
    <property type="entry name" value="FGGY_N"/>
</dbReference>
<dbReference type="GO" id="GO:0019150">
    <property type="term" value="F:D-ribulokinase activity"/>
    <property type="evidence" value="ECO:0007669"/>
    <property type="project" value="TreeGrafter"/>
</dbReference>
<dbReference type="Pfam" id="PF00370">
    <property type="entry name" value="FGGY_N"/>
    <property type="match status" value="1"/>
</dbReference>
<evidence type="ECO:0000256" key="1">
    <source>
        <dbReference type="ARBA" id="ARBA00009156"/>
    </source>
</evidence>
<evidence type="ECO:0000313" key="6">
    <source>
        <dbReference type="EMBL" id="NIA67712.1"/>
    </source>
</evidence>
<dbReference type="Proteomes" id="UP000761264">
    <property type="component" value="Unassembled WGS sequence"/>
</dbReference>
<keyword evidence="3 6" id="KW-0418">Kinase</keyword>